<organism evidence="4 5">
    <name type="scientific">Argiope bruennichi</name>
    <name type="common">Wasp spider</name>
    <name type="synonym">Aranea bruennichi</name>
    <dbReference type="NCBI Taxonomy" id="94029"/>
    <lineage>
        <taxon>Eukaryota</taxon>
        <taxon>Metazoa</taxon>
        <taxon>Ecdysozoa</taxon>
        <taxon>Arthropoda</taxon>
        <taxon>Chelicerata</taxon>
        <taxon>Arachnida</taxon>
        <taxon>Araneae</taxon>
        <taxon>Araneomorphae</taxon>
        <taxon>Entelegynae</taxon>
        <taxon>Araneoidea</taxon>
        <taxon>Araneidae</taxon>
        <taxon>Argiope</taxon>
    </lineage>
</organism>
<sequence>MALYIPPDVLEKAQAICSIPHSEDKDGITNYVIEVRVLPFKWQVIRRYRQFVELHEKMTKNFCVNKNLLPPKKIIGNRSESFIMERQKGLEFYLQTLLHRFTLLPEPLAIFLDFQKYEIRTITSILSEMLFNEGDEIIAKEQPFEFNPLQLHAITERLKLGDPPFYSNNPKQDIAHLVEFVTQLKHLKIVGSFKYFESSNIIPNYLSYDLSMFKFLETVEILNGQLEKNLIAVGALRRRLKTIKIRQSLTNLSTFLLCEILHWCPVMDPVQNWPFWQAVTDANFSHNNLTKIHPCIKLLAAVQKIDLSYNEIELIENMETLSELSVLILSHNKIRDLDHLHTRLGNIHSLNLSSNRIKCLHGLSKLFSVSELFLENNLITSMAEISNLSKLPCLGNLNLQNNPVTFTVDYRPQLLLKLGSLAPEITIDGVKTSEKEIDTVSILQALRDARNEPMPNVTHNGHLKGTNTKSALSVSSVQVPSKMQEQNNTECAVKKPTSNLHDVSKFRQQVETLRRAGGTDWLRLLNEMQFSSCKVGTQSTVVSNSNDPTFNDVQLQTIYSLDKNSSNLTAESIRKYQISHKLFDTILRGSTLNGKRKISIENISEAKVFWVIVLQNNDSSLCEMPICLLLLQSEIVFLKLHKLVQEMHEEFYSLSKVNPELVYERSIKPDDILSLSIGTYKAYVELKVKFQGRSENITILTLKKNTTNMLVKESSHLYKIESTYKSNPFANSMLDIEKVDSNFPVSKISVEKQIIFCQRVRVSKAFHKSQRGILHYIFVTPSHIVLMEERLHYPQVVELDITIKPQFQVCSTVSVHTNIKQIHLKDIDFESDCEPHNTAISEQENEIANLLPENEDLSTLNKCGFWLILEFESHVLLYLNFFSLKKRTEILDAFLGARSQR</sequence>
<dbReference type="AlphaFoldDB" id="A0A8T0F331"/>
<dbReference type="GO" id="GO:0035091">
    <property type="term" value="F:phosphatidylinositol binding"/>
    <property type="evidence" value="ECO:0007669"/>
    <property type="project" value="InterPro"/>
</dbReference>
<evidence type="ECO:0000256" key="1">
    <source>
        <dbReference type="ARBA" id="ARBA00022614"/>
    </source>
</evidence>
<dbReference type="EMBL" id="JABXBU010000030">
    <property type="protein sequence ID" value="KAF8784715.1"/>
    <property type="molecule type" value="Genomic_DNA"/>
</dbReference>
<keyword evidence="2" id="KW-0677">Repeat</keyword>
<dbReference type="Gene3D" id="3.30.1520.10">
    <property type="entry name" value="Phox-like domain"/>
    <property type="match status" value="1"/>
</dbReference>
<dbReference type="PANTHER" id="PTHR15454">
    <property type="entry name" value="NISCHARIN RELATED"/>
    <property type="match status" value="1"/>
</dbReference>
<dbReference type="InterPro" id="IPR036871">
    <property type="entry name" value="PX_dom_sf"/>
</dbReference>
<reference evidence="4" key="1">
    <citation type="journal article" date="2020" name="bioRxiv">
        <title>Chromosome-level reference genome of the European wasp spider Argiope bruennichi: a resource for studies on range expansion and evolutionary adaptation.</title>
        <authorList>
            <person name="Sheffer M.M."/>
            <person name="Hoppe A."/>
            <person name="Krehenwinkel H."/>
            <person name="Uhl G."/>
            <person name="Kuss A.W."/>
            <person name="Jensen L."/>
            <person name="Jensen C."/>
            <person name="Gillespie R.G."/>
            <person name="Hoff K.J."/>
            <person name="Prost S."/>
        </authorList>
    </citation>
    <scope>NUCLEOTIDE SEQUENCE</scope>
</reference>
<evidence type="ECO:0000313" key="5">
    <source>
        <dbReference type="Proteomes" id="UP000807504"/>
    </source>
</evidence>
<dbReference type="Pfam" id="PF14580">
    <property type="entry name" value="LRR_9"/>
    <property type="match status" value="1"/>
</dbReference>
<proteinExistence type="predicted"/>
<gene>
    <name evidence="4" type="ORF">HNY73_010359</name>
</gene>
<keyword evidence="5" id="KW-1185">Reference proteome</keyword>
<feature type="domain" description="PX" evidence="3">
    <location>
        <begin position="9"/>
        <end position="121"/>
    </location>
</feature>
<dbReference type="SUPFAM" id="SSF64268">
    <property type="entry name" value="PX domain"/>
    <property type="match status" value="1"/>
</dbReference>
<accession>A0A8T0F331</accession>
<evidence type="ECO:0000259" key="3">
    <source>
        <dbReference type="PROSITE" id="PS50195"/>
    </source>
</evidence>
<dbReference type="Pfam" id="PF00787">
    <property type="entry name" value="PX"/>
    <property type="match status" value="1"/>
</dbReference>
<dbReference type="PROSITE" id="PS50195">
    <property type="entry name" value="PX"/>
    <property type="match status" value="1"/>
</dbReference>
<evidence type="ECO:0000256" key="2">
    <source>
        <dbReference type="ARBA" id="ARBA00022737"/>
    </source>
</evidence>
<dbReference type="PANTHER" id="PTHR15454:SF35">
    <property type="entry name" value="NISCHARIN"/>
    <property type="match status" value="1"/>
</dbReference>
<dbReference type="InterPro" id="IPR032675">
    <property type="entry name" value="LRR_dom_sf"/>
</dbReference>
<dbReference type="Proteomes" id="UP000807504">
    <property type="component" value="Unassembled WGS sequence"/>
</dbReference>
<dbReference type="SUPFAM" id="SSF52075">
    <property type="entry name" value="Outer arm dynein light chain 1"/>
    <property type="match status" value="1"/>
</dbReference>
<dbReference type="FunFam" id="3.30.1520.10:FF:000020">
    <property type="entry name" value="nischarin isoform X1"/>
    <property type="match status" value="1"/>
</dbReference>
<keyword evidence="1" id="KW-0433">Leucine-rich repeat</keyword>
<protein>
    <submittedName>
        <fullName evidence="4">Nischarin like protein</fullName>
    </submittedName>
</protein>
<dbReference type="SMART" id="SM00312">
    <property type="entry name" value="PX"/>
    <property type="match status" value="1"/>
</dbReference>
<dbReference type="SMART" id="SM00365">
    <property type="entry name" value="LRR_SD22"/>
    <property type="match status" value="4"/>
</dbReference>
<comment type="caution">
    <text evidence="4">The sequence shown here is derived from an EMBL/GenBank/DDBJ whole genome shotgun (WGS) entry which is preliminary data.</text>
</comment>
<dbReference type="InterPro" id="IPR001683">
    <property type="entry name" value="PX_dom"/>
</dbReference>
<dbReference type="Gene3D" id="3.80.10.10">
    <property type="entry name" value="Ribonuclease Inhibitor"/>
    <property type="match status" value="1"/>
</dbReference>
<dbReference type="PROSITE" id="PS51450">
    <property type="entry name" value="LRR"/>
    <property type="match status" value="2"/>
</dbReference>
<dbReference type="InterPro" id="IPR001611">
    <property type="entry name" value="Leu-rich_rpt"/>
</dbReference>
<name>A0A8T0F331_ARGBR</name>
<reference evidence="4" key="2">
    <citation type="submission" date="2020-06" db="EMBL/GenBank/DDBJ databases">
        <authorList>
            <person name="Sheffer M."/>
        </authorList>
    </citation>
    <scope>NUCLEOTIDE SEQUENCE</scope>
</reference>
<dbReference type="GO" id="GO:0005737">
    <property type="term" value="C:cytoplasm"/>
    <property type="evidence" value="ECO:0007669"/>
    <property type="project" value="TreeGrafter"/>
</dbReference>
<evidence type="ECO:0000313" key="4">
    <source>
        <dbReference type="EMBL" id="KAF8784715.1"/>
    </source>
</evidence>